<dbReference type="RefSeq" id="XP_022465727.1">
    <property type="nucleotide sequence ID" value="XM_022609319.1"/>
</dbReference>
<dbReference type="PANTHER" id="PTHR43011">
    <property type="entry name" value="IRON-SULFUR CLUSTER ASSEMBLY 2 HOMOLOG, MITOCHONDRIAL"/>
    <property type="match status" value="1"/>
</dbReference>
<accession>J7S1K4</accession>
<dbReference type="Gene3D" id="2.60.300.12">
    <property type="entry name" value="HesB-like domain"/>
    <property type="match status" value="1"/>
</dbReference>
<dbReference type="OrthoDB" id="1938621at2759"/>
<dbReference type="OMA" id="RGPHRIT"/>
<reference evidence="3 4" key="1">
    <citation type="journal article" date="2011" name="Proc. Natl. Acad. Sci. U.S.A.">
        <title>Evolutionary erosion of yeast sex chromosomes by mating-type switching accidents.</title>
        <authorList>
            <person name="Gordon J.L."/>
            <person name="Armisen D."/>
            <person name="Proux-Wera E."/>
            <person name="Oheigeartaigh S.S."/>
            <person name="Byrne K.P."/>
            <person name="Wolfe K.H."/>
        </authorList>
    </citation>
    <scope>NUCLEOTIDE SEQUENCE [LARGE SCALE GENOMIC DNA]</scope>
    <source>
        <strain evidence="4">ATCC MYA-139 / BCRC 22969 / CBS 8797 / CCRC 22969 / KCTC 17520 / NBRC 10181 / NCYC 3082</strain>
    </source>
</reference>
<dbReference type="Proteomes" id="UP000006310">
    <property type="component" value="Chromosome 8"/>
</dbReference>
<dbReference type="GO" id="GO:0005739">
    <property type="term" value="C:mitochondrion"/>
    <property type="evidence" value="ECO:0007669"/>
    <property type="project" value="TreeGrafter"/>
</dbReference>
<dbReference type="NCBIfam" id="TIGR00049">
    <property type="entry name" value="iron-sulfur cluster assembly accessory protein"/>
    <property type="match status" value="1"/>
</dbReference>
<dbReference type="GO" id="GO:0051539">
    <property type="term" value="F:4 iron, 4 sulfur cluster binding"/>
    <property type="evidence" value="ECO:0007669"/>
    <property type="project" value="TreeGrafter"/>
</dbReference>
<dbReference type="AlphaFoldDB" id="J7S1K4"/>
<evidence type="ECO:0000259" key="2">
    <source>
        <dbReference type="Pfam" id="PF01521"/>
    </source>
</evidence>
<protein>
    <recommendedName>
        <fullName evidence="2">Core domain-containing protein</fullName>
    </recommendedName>
</protein>
<dbReference type="InterPro" id="IPR035903">
    <property type="entry name" value="HesB-like_dom_sf"/>
</dbReference>
<feature type="domain" description="Core" evidence="2">
    <location>
        <begin position="92"/>
        <end position="207"/>
    </location>
</feature>
<evidence type="ECO:0000313" key="4">
    <source>
        <dbReference type="Proteomes" id="UP000006310"/>
    </source>
</evidence>
<proteinExistence type="inferred from homology"/>
<evidence type="ECO:0000256" key="1">
    <source>
        <dbReference type="ARBA" id="ARBA00006718"/>
    </source>
</evidence>
<keyword evidence="4" id="KW-1185">Reference proteome</keyword>
<dbReference type="STRING" id="1071383.J7S1K4"/>
<dbReference type="GO" id="GO:0016226">
    <property type="term" value="P:iron-sulfur cluster assembly"/>
    <property type="evidence" value="ECO:0007669"/>
    <property type="project" value="InterPro"/>
</dbReference>
<dbReference type="eggNOG" id="KOG1119">
    <property type="taxonomic scope" value="Eukaryota"/>
</dbReference>
<dbReference type="KEGG" id="kng:KNAG_0H00660"/>
<evidence type="ECO:0000313" key="3">
    <source>
        <dbReference type="EMBL" id="CCK71482.1"/>
    </source>
</evidence>
<organism evidence="3 4">
    <name type="scientific">Huiozyma naganishii (strain ATCC MYA-139 / BCRC 22969 / CBS 8797 / KCTC 17520 / NBRC 10181 / NCYC 3082 / Yp74L-3)</name>
    <name type="common">Yeast</name>
    <name type="synonym">Kazachstania naganishii</name>
    <dbReference type="NCBI Taxonomy" id="1071383"/>
    <lineage>
        <taxon>Eukaryota</taxon>
        <taxon>Fungi</taxon>
        <taxon>Dikarya</taxon>
        <taxon>Ascomycota</taxon>
        <taxon>Saccharomycotina</taxon>
        <taxon>Saccharomycetes</taxon>
        <taxon>Saccharomycetales</taxon>
        <taxon>Saccharomycetaceae</taxon>
        <taxon>Huiozyma</taxon>
    </lineage>
</organism>
<dbReference type="InterPro" id="IPR016092">
    <property type="entry name" value="ATAP"/>
</dbReference>
<dbReference type="GO" id="GO:0005506">
    <property type="term" value="F:iron ion binding"/>
    <property type="evidence" value="ECO:0007669"/>
    <property type="project" value="TreeGrafter"/>
</dbReference>
<comment type="similarity">
    <text evidence="1">Belongs to the HesB/IscA family.</text>
</comment>
<dbReference type="GeneID" id="34527214"/>
<dbReference type="HOGENOM" id="CLU_069054_1_2_1"/>
<dbReference type="PANTHER" id="PTHR43011:SF1">
    <property type="entry name" value="IRON-SULFUR CLUSTER ASSEMBLY 2 HOMOLOG, MITOCHONDRIAL"/>
    <property type="match status" value="1"/>
</dbReference>
<gene>
    <name evidence="3" type="primary">KNAG0H00660</name>
    <name evidence="3" type="ordered locus">KNAG_0H00660</name>
</gene>
<dbReference type="GO" id="GO:0051537">
    <property type="term" value="F:2 iron, 2 sulfur cluster binding"/>
    <property type="evidence" value="ECO:0007669"/>
    <property type="project" value="TreeGrafter"/>
</dbReference>
<name>J7S1K4_HUIN7</name>
<dbReference type="InterPro" id="IPR000361">
    <property type="entry name" value="ATAP_core_dom"/>
</dbReference>
<reference evidence="4" key="2">
    <citation type="submission" date="2012-08" db="EMBL/GenBank/DDBJ databases">
        <title>Genome sequence of Kazachstania naganishii.</title>
        <authorList>
            <person name="Gordon J.L."/>
            <person name="Armisen D."/>
            <person name="Proux-Wera E."/>
            <person name="OhEigeartaigh S.S."/>
            <person name="Byrne K.P."/>
            <person name="Wolfe K.H."/>
        </authorList>
    </citation>
    <scope>NUCLEOTIDE SEQUENCE [LARGE SCALE GENOMIC DNA]</scope>
    <source>
        <strain evidence="4">ATCC MYA-139 / BCRC 22969 / CBS 8797 / CCRC 22969 / KCTC 17520 / NBRC 10181 / NCYC 3082</strain>
    </source>
</reference>
<dbReference type="SUPFAM" id="SSF89360">
    <property type="entry name" value="HesB-like domain"/>
    <property type="match status" value="1"/>
</dbReference>
<sequence>MLARVMRGRGVLLVRSCRLRDPLSPWRFSRTHSSADLSKVGASRWLLRGPHRITATTTTAAASAATRASLSNDVLVAPQKVVSRDGSLPGQQIQISERAAWRLKQIYDESGEVLSISVESGGCHGYQYVLKLVLDDAALPADQPGDDEFAASKNTVTYVMPDHGGKILIDGESLRILDGTTLAYTTELIGSSFKITGGNLKSKCGCGTSFDIN</sequence>
<dbReference type="Pfam" id="PF01521">
    <property type="entry name" value="Fe-S_biosyn"/>
    <property type="match status" value="1"/>
</dbReference>
<dbReference type="EMBL" id="HE978321">
    <property type="protein sequence ID" value="CCK71482.1"/>
    <property type="molecule type" value="Genomic_DNA"/>
</dbReference>